<dbReference type="InterPro" id="IPR036331">
    <property type="entry name" value="Chagasin-like_sf"/>
</dbReference>
<dbReference type="Gene3D" id="2.60.40.2020">
    <property type="match status" value="1"/>
</dbReference>
<dbReference type="Proteomes" id="UP000006054">
    <property type="component" value="Chromosome"/>
</dbReference>
<dbReference type="HOGENOM" id="CLU_1903597_0_0_10"/>
<dbReference type="eggNOG" id="ENOG5033CKQ">
    <property type="taxonomic scope" value="Bacteria"/>
</dbReference>
<sequence precursor="true">MKINKLFLVLFLTLIFQSCMKLPSDNAINVDSLEVQNSTKAYKIKVGEKINFATRVHGSVGMAAEYEIQDEKILKLDNSEIIYDNPNFEGTGGDAATRYFIFKGISKGKTKVTIKKIFRGELQKEIVLEVEVI</sequence>
<evidence type="ECO:0000256" key="3">
    <source>
        <dbReference type="SAM" id="SignalP"/>
    </source>
</evidence>
<keyword evidence="3" id="KW-0732">Signal</keyword>
<evidence type="ECO:0000256" key="1">
    <source>
        <dbReference type="ARBA" id="ARBA00022690"/>
    </source>
</evidence>
<evidence type="ECO:0000256" key="2">
    <source>
        <dbReference type="ARBA" id="ARBA00022704"/>
    </source>
</evidence>
<dbReference type="EMBL" id="CP003345">
    <property type="protein sequence ID" value="AFM05747.1"/>
    <property type="molecule type" value="Genomic_DNA"/>
</dbReference>
<dbReference type="GO" id="GO:0004869">
    <property type="term" value="F:cysteine-type endopeptidase inhibitor activity"/>
    <property type="evidence" value="ECO:0007669"/>
    <property type="project" value="UniProtKB-KW"/>
</dbReference>
<accession>I4AP62</accession>
<evidence type="ECO:0000313" key="5">
    <source>
        <dbReference type="Proteomes" id="UP000006054"/>
    </source>
</evidence>
<evidence type="ECO:0000313" key="4">
    <source>
        <dbReference type="EMBL" id="AFM05747.1"/>
    </source>
</evidence>
<proteinExistence type="predicted"/>
<evidence type="ECO:0008006" key="6">
    <source>
        <dbReference type="Google" id="ProtNLM"/>
    </source>
</evidence>
<dbReference type="AlphaFoldDB" id="I4AP62"/>
<dbReference type="STRING" id="880071.Fleli_3427"/>
<keyword evidence="5" id="KW-1185">Reference proteome</keyword>
<feature type="signal peptide" evidence="3">
    <location>
        <begin position="1"/>
        <end position="21"/>
    </location>
</feature>
<organism evidence="4 5">
    <name type="scientific">Bernardetia litoralis (strain ATCC 23117 / DSM 6794 / NBRC 15988 / NCIMB 1366 / Fx l1 / Sio-4)</name>
    <name type="common">Flexibacter litoralis</name>
    <dbReference type="NCBI Taxonomy" id="880071"/>
    <lineage>
        <taxon>Bacteria</taxon>
        <taxon>Pseudomonadati</taxon>
        <taxon>Bacteroidota</taxon>
        <taxon>Cytophagia</taxon>
        <taxon>Cytophagales</taxon>
        <taxon>Bernardetiaceae</taxon>
        <taxon>Bernardetia</taxon>
    </lineage>
</organism>
<keyword evidence="2" id="KW-0789">Thiol protease inhibitor</keyword>
<feature type="chain" id="PRO_5003685622" description="Proteinase inhibitor I42 chagasin domain-containing protein" evidence="3">
    <location>
        <begin position="22"/>
        <end position="133"/>
    </location>
</feature>
<reference evidence="5" key="1">
    <citation type="submission" date="2012-06" db="EMBL/GenBank/DDBJ databases">
        <title>The complete genome of Flexibacter litoralis DSM 6794.</title>
        <authorList>
            <person name="Lucas S."/>
            <person name="Copeland A."/>
            <person name="Lapidus A."/>
            <person name="Glavina del Rio T."/>
            <person name="Dalin E."/>
            <person name="Tice H."/>
            <person name="Bruce D."/>
            <person name="Goodwin L."/>
            <person name="Pitluck S."/>
            <person name="Peters L."/>
            <person name="Ovchinnikova G."/>
            <person name="Lu M."/>
            <person name="Kyrpides N."/>
            <person name="Mavromatis K."/>
            <person name="Ivanova N."/>
            <person name="Brettin T."/>
            <person name="Detter J.C."/>
            <person name="Han C."/>
            <person name="Larimer F."/>
            <person name="Land M."/>
            <person name="Hauser L."/>
            <person name="Markowitz V."/>
            <person name="Cheng J.-F."/>
            <person name="Hugenholtz P."/>
            <person name="Woyke T."/>
            <person name="Wu D."/>
            <person name="Spring S."/>
            <person name="Lang E."/>
            <person name="Kopitz M."/>
            <person name="Brambilla E."/>
            <person name="Klenk H.-P."/>
            <person name="Eisen J.A."/>
        </authorList>
    </citation>
    <scope>NUCLEOTIDE SEQUENCE [LARGE SCALE GENOMIC DNA]</scope>
    <source>
        <strain evidence="5">ATCC 23117 / DSM 6794 / NBRC 15988 / NCIMB 1366 / Sio-4</strain>
    </source>
</reference>
<dbReference type="KEGG" id="fli:Fleli_3427"/>
<gene>
    <name evidence="4" type="ordered locus">Fleli_3427</name>
</gene>
<name>I4AP62_BERLS</name>
<protein>
    <recommendedName>
        <fullName evidence="6">Proteinase inhibitor I42 chagasin domain-containing protein</fullName>
    </recommendedName>
</protein>
<dbReference type="PROSITE" id="PS51257">
    <property type="entry name" value="PROKAR_LIPOPROTEIN"/>
    <property type="match status" value="1"/>
</dbReference>
<keyword evidence="1" id="KW-0646">Protease inhibitor</keyword>